<dbReference type="Pfam" id="PF14703">
    <property type="entry name" value="PHM7_cyt"/>
    <property type="match status" value="1"/>
</dbReference>
<evidence type="ECO:0000259" key="9">
    <source>
        <dbReference type="Pfam" id="PF13967"/>
    </source>
</evidence>
<feature type="transmembrane region" description="Helical" evidence="7">
    <location>
        <begin position="582"/>
        <end position="612"/>
    </location>
</feature>
<evidence type="ECO:0008006" key="13">
    <source>
        <dbReference type="Google" id="ProtNLM"/>
    </source>
</evidence>
<keyword evidence="5 7" id="KW-1133">Transmembrane helix</keyword>
<dbReference type="EMBL" id="JAACXV010000017">
    <property type="protein sequence ID" value="KAF7286985.1"/>
    <property type="molecule type" value="Genomic_DNA"/>
</dbReference>
<gene>
    <name evidence="11" type="ORF">GWI33_002827</name>
</gene>
<reference evidence="11" key="1">
    <citation type="submission" date="2020-08" db="EMBL/GenBank/DDBJ databases">
        <title>Genome sequencing and assembly of the red palm weevil Rhynchophorus ferrugineus.</title>
        <authorList>
            <person name="Dias G.B."/>
            <person name="Bergman C.M."/>
            <person name="Manee M."/>
        </authorList>
    </citation>
    <scope>NUCLEOTIDE SEQUENCE</scope>
    <source>
        <strain evidence="11">AA-2017</strain>
        <tissue evidence="11">Whole larva</tissue>
    </source>
</reference>
<name>A0A834IVA8_RHYFE</name>
<dbReference type="InterPro" id="IPR045122">
    <property type="entry name" value="Csc1-like"/>
</dbReference>
<comment type="similarity">
    <text evidence="2">Belongs to the CSC1 (TC 1.A.17) family.</text>
</comment>
<protein>
    <recommendedName>
        <fullName evidence="13">CSC1-like protein 2</fullName>
    </recommendedName>
</protein>
<keyword evidence="4 7" id="KW-0812">Transmembrane</keyword>
<dbReference type="PANTHER" id="PTHR13018:SF5">
    <property type="entry name" value="RE44586P"/>
    <property type="match status" value="1"/>
</dbReference>
<feature type="transmembrane region" description="Helical" evidence="7">
    <location>
        <begin position="438"/>
        <end position="458"/>
    </location>
</feature>
<dbReference type="InterPro" id="IPR032880">
    <property type="entry name" value="CSC1/OSCA1-like_N"/>
</dbReference>
<comment type="caution">
    <text evidence="11">The sequence shown here is derived from an EMBL/GenBank/DDBJ whole genome shotgun (WGS) entry which is preliminary data.</text>
</comment>
<dbReference type="AlphaFoldDB" id="A0A834IVA8"/>
<evidence type="ECO:0000313" key="12">
    <source>
        <dbReference type="Proteomes" id="UP000625711"/>
    </source>
</evidence>
<dbReference type="Proteomes" id="UP000625711">
    <property type="component" value="Unassembled WGS sequence"/>
</dbReference>
<dbReference type="PANTHER" id="PTHR13018">
    <property type="entry name" value="PROBABLE MEMBRANE PROTEIN DUF221-RELATED"/>
    <property type="match status" value="1"/>
</dbReference>
<accession>A0A834IVA8</accession>
<dbReference type="InterPro" id="IPR027815">
    <property type="entry name" value="CSC1/OSCA1-like_cyt"/>
</dbReference>
<feature type="transmembrane region" description="Helical" evidence="7">
    <location>
        <begin position="50"/>
        <end position="67"/>
    </location>
</feature>
<feature type="domain" description="CSC1/OSCA1-like N-terminal transmembrane" evidence="9">
    <location>
        <begin position="49"/>
        <end position="202"/>
    </location>
</feature>
<organism evidence="11 12">
    <name type="scientific">Rhynchophorus ferrugineus</name>
    <name type="common">Red palm weevil</name>
    <name type="synonym">Curculio ferrugineus</name>
    <dbReference type="NCBI Taxonomy" id="354439"/>
    <lineage>
        <taxon>Eukaryota</taxon>
        <taxon>Metazoa</taxon>
        <taxon>Ecdysozoa</taxon>
        <taxon>Arthropoda</taxon>
        <taxon>Hexapoda</taxon>
        <taxon>Insecta</taxon>
        <taxon>Pterygota</taxon>
        <taxon>Neoptera</taxon>
        <taxon>Endopterygota</taxon>
        <taxon>Coleoptera</taxon>
        <taxon>Polyphaga</taxon>
        <taxon>Cucujiformia</taxon>
        <taxon>Curculionidae</taxon>
        <taxon>Dryophthorinae</taxon>
        <taxon>Rhynchophorus</taxon>
    </lineage>
</organism>
<dbReference type="GO" id="GO:0005227">
    <property type="term" value="F:calcium-activated cation channel activity"/>
    <property type="evidence" value="ECO:0007669"/>
    <property type="project" value="InterPro"/>
</dbReference>
<feature type="domain" description="CSC1/OSCA1-like cytosolic" evidence="10">
    <location>
        <begin position="225"/>
        <end position="382"/>
    </location>
</feature>
<evidence type="ECO:0000256" key="6">
    <source>
        <dbReference type="ARBA" id="ARBA00023136"/>
    </source>
</evidence>
<keyword evidence="3" id="KW-0813">Transport</keyword>
<dbReference type="Pfam" id="PF02714">
    <property type="entry name" value="RSN1_7TM"/>
    <property type="match status" value="1"/>
</dbReference>
<evidence type="ECO:0000313" key="11">
    <source>
        <dbReference type="EMBL" id="KAF7286985.1"/>
    </source>
</evidence>
<evidence type="ECO:0000259" key="8">
    <source>
        <dbReference type="Pfam" id="PF02714"/>
    </source>
</evidence>
<evidence type="ECO:0000259" key="10">
    <source>
        <dbReference type="Pfam" id="PF14703"/>
    </source>
</evidence>
<evidence type="ECO:0000256" key="3">
    <source>
        <dbReference type="ARBA" id="ARBA00022448"/>
    </source>
</evidence>
<feature type="transmembrane region" description="Helical" evidence="7">
    <location>
        <begin position="479"/>
        <end position="502"/>
    </location>
</feature>
<dbReference type="Pfam" id="PF13967">
    <property type="entry name" value="RSN1_TM"/>
    <property type="match status" value="1"/>
</dbReference>
<feature type="domain" description="CSC1/OSCA1-like 7TM region" evidence="8">
    <location>
        <begin position="394"/>
        <end position="660"/>
    </location>
</feature>
<dbReference type="OrthoDB" id="1689567at2759"/>
<feature type="transmembrane region" description="Helical" evidence="7">
    <location>
        <begin position="191"/>
        <end position="210"/>
    </location>
</feature>
<dbReference type="GO" id="GO:0005886">
    <property type="term" value="C:plasma membrane"/>
    <property type="evidence" value="ECO:0007669"/>
    <property type="project" value="TreeGrafter"/>
</dbReference>
<keyword evidence="12" id="KW-1185">Reference proteome</keyword>
<feature type="transmembrane region" description="Helical" evidence="7">
    <location>
        <begin position="644"/>
        <end position="662"/>
    </location>
</feature>
<evidence type="ECO:0000256" key="4">
    <source>
        <dbReference type="ARBA" id="ARBA00022692"/>
    </source>
</evidence>
<feature type="transmembrane region" description="Helical" evidence="7">
    <location>
        <begin position="146"/>
        <end position="166"/>
    </location>
</feature>
<evidence type="ECO:0000256" key="2">
    <source>
        <dbReference type="ARBA" id="ARBA00007779"/>
    </source>
</evidence>
<sequence>MEFHSSAFETASSFTNLVYDIIKIELSIKCHILRKNQTITNAYEGIPETLILNLISWVLLLLLFAVLRNRAWDYGRLALVHTEKWTQLFYKNTDDAVAVEETSGDVSLMPDTGCLWFPSIFKITKSKIYARCGPDATHYLSFQKHLLILFTIITIFSICVILPVNFQGNLEGNKTTFGHTTLSNLGPTSNLLWVHVIASLCMGPLAVLIMRKSSGKSPSSTALTSKTVMISYISKNQRNTEELKNYFVARYPGIDVVDIQITYRVKQLMNLERKRKKIHDAKVYCHENAQNADLKVQPYGCICCCPWKTVNALEYYTREEQRYNELVLAERRSSLARPLGIAFVTFATEDMAQNVIKSFEPDSLRHWHIVKAPTPSDINWENLEISSRNWYSKAIAINSILFLVLFFVTTPIIFVNIFNQLSTSHESFLNRISPLLSQFLPTLLLLSMSALMPVLVAYSDQLMSHWTKSKQNQAIMYKTFIFLLFMVLILPSLGLTSAQAFVEWSIQTENQTLRWKCIFLADKGAFFVNYIITSALIGTALELLRFPELAMYALRLSCIKSIAEKATIRKEILSEFPFGIHYAWTLLIFTISTVYSLSCPLITPFGLLYLCLKHLVDKYNIYFVYKPITMSSEGQQIHAGAVRMVRVAVVLCQVILAAFFFIRESGGMNLVTFVMLVGTCVTVFSFFFLSPFPSCESTPTAKSHSPVVKEQYIAPFLLSSGNIENHIDRSSPTLYGSSSQVIIIPETGSSNA</sequence>
<evidence type="ECO:0000256" key="5">
    <source>
        <dbReference type="ARBA" id="ARBA00022989"/>
    </source>
</evidence>
<comment type="subcellular location">
    <subcellularLocation>
        <location evidence="1">Membrane</location>
        <topology evidence="1">Multi-pass membrane protein</topology>
    </subcellularLocation>
</comment>
<feature type="transmembrane region" description="Helical" evidence="7">
    <location>
        <begin position="668"/>
        <end position="689"/>
    </location>
</feature>
<evidence type="ECO:0000256" key="7">
    <source>
        <dbReference type="SAM" id="Phobius"/>
    </source>
</evidence>
<feature type="transmembrane region" description="Helical" evidence="7">
    <location>
        <begin position="395"/>
        <end position="418"/>
    </location>
</feature>
<dbReference type="InterPro" id="IPR003864">
    <property type="entry name" value="CSC1/OSCA1-like_7TM"/>
</dbReference>
<keyword evidence="6 7" id="KW-0472">Membrane</keyword>
<proteinExistence type="inferred from homology"/>
<evidence type="ECO:0000256" key="1">
    <source>
        <dbReference type="ARBA" id="ARBA00004141"/>
    </source>
</evidence>